<keyword evidence="2" id="KW-1185">Reference proteome</keyword>
<protein>
    <submittedName>
        <fullName evidence="1">Uncharacterized protein</fullName>
    </submittedName>
</protein>
<sequence>MPISIRPTFTASLASTGVVLEARPRPVDVGISLVYRSAPQGWYVWGVGVARRDGVCDAGPPFEPFGPPGVPLTP</sequence>
<name>A0ACB6Z328_THEGA</name>
<organism evidence="1 2">
    <name type="scientific">Thelephora ganbajun</name>
    <name type="common">Ganba fungus</name>
    <dbReference type="NCBI Taxonomy" id="370292"/>
    <lineage>
        <taxon>Eukaryota</taxon>
        <taxon>Fungi</taxon>
        <taxon>Dikarya</taxon>
        <taxon>Basidiomycota</taxon>
        <taxon>Agaricomycotina</taxon>
        <taxon>Agaricomycetes</taxon>
        <taxon>Thelephorales</taxon>
        <taxon>Thelephoraceae</taxon>
        <taxon>Thelephora</taxon>
    </lineage>
</organism>
<accession>A0ACB6Z328</accession>
<gene>
    <name evidence="1" type="ORF">BDM02DRAFT_3122499</name>
</gene>
<dbReference type="EMBL" id="MU118162">
    <property type="protein sequence ID" value="KAF9644076.1"/>
    <property type="molecule type" value="Genomic_DNA"/>
</dbReference>
<evidence type="ECO:0000313" key="2">
    <source>
        <dbReference type="Proteomes" id="UP000886501"/>
    </source>
</evidence>
<proteinExistence type="predicted"/>
<reference evidence="1" key="1">
    <citation type="submission" date="2019-10" db="EMBL/GenBank/DDBJ databases">
        <authorList>
            <consortium name="DOE Joint Genome Institute"/>
            <person name="Kuo A."/>
            <person name="Miyauchi S."/>
            <person name="Kiss E."/>
            <person name="Drula E."/>
            <person name="Kohler A."/>
            <person name="Sanchez-Garcia M."/>
            <person name="Andreopoulos B."/>
            <person name="Barry K.W."/>
            <person name="Bonito G."/>
            <person name="Buee M."/>
            <person name="Carver A."/>
            <person name="Chen C."/>
            <person name="Cichocki N."/>
            <person name="Clum A."/>
            <person name="Culley D."/>
            <person name="Crous P.W."/>
            <person name="Fauchery L."/>
            <person name="Girlanda M."/>
            <person name="Hayes R."/>
            <person name="Keri Z."/>
            <person name="Labutti K."/>
            <person name="Lipzen A."/>
            <person name="Lombard V."/>
            <person name="Magnuson J."/>
            <person name="Maillard F."/>
            <person name="Morin E."/>
            <person name="Murat C."/>
            <person name="Nolan M."/>
            <person name="Ohm R."/>
            <person name="Pangilinan J."/>
            <person name="Pereira M."/>
            <person name="Perotto S."/>
            <person name="Peter M."/>
            <person name="Riley R."/>
            <person name="Sitrit Y."/>
            <person name="Stielow B."/>
            <person name="Szollosi G."/>
            <person name="Zifcakova L."/>
            <person name="Stursova M."/>
            <person name="Spatafora J.W."/>
            <person name="Tedersoo L."/>
            <person name="Vaario L.-M."/>
            <person name="Yamada A."/>
            <person name="Yan M."/>
            <person name="Wang P."/>
            <person name="Xu J."/>
            <person name="Bruns T."/>
            <person name="Baldrian P."/>
            <person name="Vilgalys R."/>
            <person name="Henrissat B."/>
            <person name="Grigoriev I.V."/>
            <person name="Hibbett D."/>
            <person name="Nagy L.G."/>
            <person name="Martin F.M."/>
        </authorList>
    </citation>
    <scope>NUCLEOTIDE SEQUENCE</scope>
    <source>
        <strain evidence="1">P2</strain>
    </source>
</reference>
<evidence type="ECO:0000313" key="1">
    <source>
        <dbReference type="EMBL" id="KAF9644076.1"/>
    </source>
</evidence>
<reference evidence="1" key="2">
    <citation type="journal article" date="2020" name="Nat. Commun.">
        <title>Large-scale genome sequencing of mycorrhizal fungi provides insights into the early evolution of symbiotic traits.</title>
        <authorList>
            <person name="Miyauchi S."/>
            <person name="Kiss E."/>
            <person name="Kuo A."/>
            <person name="Drula E."/>
            <person name="Kohler A."/>
            <person name="Sanchez-Garcia M."/>
            <person name="Morin E."/>
            <person name="Andreopoulos B."/>
            <person name="Barry K.W."/>
            <person name="Bonito G."/>
            <person name="Buee M."/>
            <person name="Carver A."/>
            <person name="Chen C."/>
            <person name="Cichocki N."/>
            <person name="Clum A."/>
            <person name="Culley D."/>
            <person name="Crous P.W."/>
            <person name="Fauchery L."/>
            <person name="Girlanda M."/>
            <person name="Hayes R.D."/>
            <person name="Keri Z."/>
            <person name="LaButti K."/>
            <person name="Lipzen A."/>
            <person name="Lombard V."/>
            <person name="Magnuson J."/>
            <person name="Maillard F."/>
            <person name="Murat C."/>
            <person name="Nolan M."/>
            <person name="Ohm R.A."/>
            <person name="Pangilinan J."/>
            <person name="Pereira M.F."/>
            <person name="Perotto S."/>
            <person name="Peter M."/>
            <person name="Pfister S."/>
            <person name="Riley R."/>
            <person name="Sitrit Y."/>
            <person name="Stielow J.B."/>
            <person name="Szollosi G."/>
            <person name="Zifcakova L."/>
            <person name="Stursova M."/>
            <person name="Spatafora J.W."/>
            <person name="Tedersoo L."/>
            <person name="Vaario L.M."/>
            <person name="Yamada A."/>
            <person name="Yan M."/>
            <person name="Wang P."/>
            <person name="Xu J."/>
            <person name="Bruns T."/>
            <person name="Baldrian P."/>
            <person name="Vilgalys R."/>
            <person name="Dunand C."/>
            <person name="Henrissat B."/>
            <person name="Grigoriev I.V."/>
            <person name="Hibbett D."/>
            <person name="Nagy L.G."/>
            <person name="Martin F.M."/>
        </authorList>
    </citation>
    <scope>NUCLEOTIDE SEQUENCE</scope>
    <source>
        <strain evidence="1">P2</strain>
    </source>
</reference>
<dbReference type="Proteomes" id="UP000886501">
    <property type="component" value="Unassembled WGS sequence"/>
</dbReference>
<comment type="caution">
    <text evidence="1">The sequence shown here is derived from an EMBL/GenBank/DDBJ whole genome shotgun (WGS) entry which is preliminary data.</text>
</comment>